<dbReference type="GO" id="GO:0009297">
    <property type="term" value="P:pilus assembly"/>
    <property type="evidence" value="ECO:0007669"/>
    <property type="project" value="InterPro"/>
</dbReference>
<dbReference type="InterPro" id="IPR013784">
    <property type="entry name" value="Carb-bd-like_fold"/>
</dbReference>
<gene>
    <name evidence="1" type="ORF">VroAM7_13610</name>
</gene>
<name>A0A510I672_9VIBR</name>
<dbReference type="AlphaFoldDB" id="A0A510I672"/>
<dbReference type="Proteomes" id="UP000315115">
    <property type="component" value="Chromosome 1"/>
</dbReference>
<organism evidence="1 2">
    <name type="scientific">Vibrio rotiferianus</name>
    <dbReference type="NCBI Taxonomy" id="190895"/>
    <lineage>
        <taxon>Bacteria</taxon>
        <taxon>Pseudomonadati</taxon>
        <taxon>Pseudomonadota</taxon>
        <taxon>Gammaproteobacteria</taxon>
        <taxon>Vibrionales</taxon>
        <taxon>Vibrionaceae</taxon>
        <taxon>Vibrio</taxon>
    </lineage>
</organism>
<dbReference type="Pfam" id="PF00577">
    <property type="entry name" value="Usher"/>
    <property type="match status" value="1"/>
</dbReference>
<protein>
    <submittedName>
        <fullName evidence="1">Outer membrane usher protein</fullName>
    </submittedName>
</protein>
<sequence>MEKNNELSLLLKFFLLTLLSLFLTNSVSHSREVVLNPTGRDIELVSLVKISDTVLGEASITITADDSIVLPKESTLDLLSSSVSQQAIQKLRDVNNLETLTQVDFEKVGLGLQFDLSTLECIIAVPNELSLTQQISLSDNNDHYNYIEPSFYSGYLNIFLNANETQSFDEQSSRTSLYSSRLDSGLNIGLLNIEYESIFENGSEKESTYNREGTRLNVDFPTQGTRLVVGDMYNPGTSFQDGTDVLGLGITRDFTLIPTRNVRPKANQSFTLQRTSSVDVVIDGIVVQRLTLGAGSYNLSDIPLAQGTNDVELVITDSSGQQERIQFSIATGNDLLDSGEFEYSLMYGAPSFFDNGAIDYLSDQRLAHGYLDFGVTPWLTLGVNAQAREKLYQYGFSALFANSLGITELSASQSHHPEFSNGHAYKVAFDAEFSDANSWQPQLSLVYEYQSENFSGVSDLDSTQSPLNLTTHYASAFAAVYIYDSLRAAVTFNYRSGLDKNNDYWSVSPSLSGPFFGTPATWSARVNYQNNEVDSDEVNTTLTLSWPLSKQSRVVGRYSTEIDQASLDYTYQNNVGNTGGVSGFASVVTDRETDSSVDLGINYAANRYQFIADHSSRLEDLDEDRRNHSTRIEIGSALAFAGTSVTIGRPVREAFAVVSKHSSLEDNAIAIDPTKDGDYARAYSTNQHNVLIPDLVAYNTQLISYDVEDLPPGYDLGEGAFWLNPGNKQGYALQIGSDAVLTVIGTLLDRQSGSPIPLVAGTASYLGTGKQLPIEFFTNRNGLFAISGLKPGRYKLELDTKEKQTVTIDLSEQQEVLIRLGELYVD</sequence>
<dbReference type="GO" id="GO:0009279">
    <property type="term" value="C:cell outer membrane"/>
    <property type="evidence" value="ECO:0007669"/>
    <property type="project" value="TreeGrafter"/>
</dbReference>
<dbReference type="PANTHER" id="PTHR30451">
    <property type="entry name" value="OUTER MEMBRANE USHER PROTEIN"/>
    <property type="match status" value="1"/>
</dbReference>
<proteinExistence type="predicted"/>
<dbReference type="GO" id="GO:0015473">
    <property type="term" value="F:fimbrial usher porin activity"/>
    <property type="evidence" value="ECO:0007669"/>
    <property type="project" value="InterPro"/>
</dbReference>
<dbReference type="EMBL" id="AP019798">
    <property type="protein sequence ID" value="BBL88708.1"/>
    <property type="molecule type" value="Genomic_DNA"/>
</dbReference>
<evidence type="ECO:0000313" key="2">
    <source>
        <dbReference type="Proteomes" id="UP000315115"/>
    </source>
</evidence>
<evidence type="ECO:0000313" key="1">
    <source>
        <dbReference type="EMBL" id="BBL88708.1"/>
    </source>
</evidence>
<accession>A0A510I672</accession>
<dbReference type="PANTHER" id="PTHR30451:SF5">
    <property type="entry name" value="SLR0019 PROTEIN"/>
    <property type="match status" value="1"/>
</dbReference>
<dbReference type="SUPFAM" id="SSF49452">
    <property type="entry name" value="Starch-binding domain-like"/>
    <property type="match status" value="1"/>
</dbReference>
<dbReference type="GO" id="GO:0030246">
    <property type="term" value="F:carbohydrate binding"/>
    <property type="evidence" value="ECO:0007669"/>
    <property type="project" value="InterPro"/>
</dbReference>
<dbReference type="Gene3D" id="2.60.40.3110">
    <property type="match status" value="1"/>
</dbReference>
<dbReference type="InterPro" id="IPR000015">
    <property type="entry name" value="Fimb_usher"/>
</dbReference>
<reference evidence="2" key="1">
    <citation type="submission" date="2019-07" db="EMBL/GenBank/DDBJ databases">
        <title>Complete Genome Sequences of Vibrion rotiferianus strain AM7.</title>
        <authorList>
            <person name="Miyazaki K."/>
            <person name="Wiseschart A."/>
            <person name="Pootanakit K."/>
            <person name="Ishimori K."/>
            <person name="Kitahara K."/>
        </authorList>
    </citation>
    <scope>NUCLEOTIDE SEQUENCE [LARGE SCALE GENOMIC DNA]</scope>
    <source>
        <strain evidence="2">AM7</strain>
    </source>
</reference>
<dbReference type="RefSeq" id="WP_143692430.1">
    <property type="nucleotide sequence ID" value="NZ_AP019798.1"/>
</dbReference>